<feature type="compositionally biased region" description="Polar residues" evidence="7">
    <location>
        <begin position="81"/>
        <end position="90"/>
    </location>
</feature>
<feature type="repeat" description="Pumilio" evidence="5">
    <location>
        <begin position="715"/>
        <end position="750"/>
    </location>
</feature>
<evidence type="ECO:0000256" key="5">
    <source>
        <dbReference type="PROSITE-ProRule" id="PRU00317"/>
    </source>
</evidence>
<feature type="repeat" description="Pumilio" evidence="5">
    <location>
        <begin position="487"/>
        <end position="522"/>
    </location>
</feature>
<evidence type="ECO:0000256" key="6">
    <source>
        <dbReference type="SAM" id="Coils"/>
    </source>
</evidence>
<feature type="region of interest" description="Disordered" evidence="7">
    <location>
        <begin position="242"/>
        <end position="262"/>
    </location>
</feature>
<dbReference type="GO" id="GO:0010608">
    <property type="term" value="P:post-transcriptional regulation of gene expression"/>
    <property type="evidence" value="ECO:0007669"/>
    <property type="project" value="TreeGrafter"/>
</dbReference>
<dbReference type="AlphaFoldDB" id="A0A8J8WG61"/>
<dbReference type="SMART" id="SM00025">
    <property type="entry name" value="Pumilio"/>
    <property type="match status" value="8"/>
</dbReference>
<dbReference type="InterPro" id="IPR033133">
    <property type="entry name" value="PUM-HD"/>
</dbReference>
<organism evidence="9 10">
    <name type="scientific">Penicillium ucsense</name>
    <dbReference type="NCBI Taxonomy" id="2839758"/>
    <lineage>
        <taxon>Eukaryota</taxon>
        <taxon>Fungi</taxon>
        <taxon>Dikarya</taxon>
        <taxon>Ascomycota</taxon>
        <taxon>Pezizomycotina</taxon>
        <taxon>Eurotiomycetes</taxon>
        <taxon>Eurotiomycetidae</taxon>
        <taxon>Eurotiales</taxon>
        <taxon>Aspergillaceae</taxon>
        <taxon>Penicillium</taxon>
    </lineage>
</organism>
<evidence type="ECO:0000256" key="2">
    <source>
        <dbReference type="ARBA" id="ARBA00022552"/>
    </source>
</evidence>
<comment type="caution">
    <text evidence="9">The sequence shown here is derived from an EMBL/GenBank/DDBJ whole genome shotgun (WGS) entry which is preliminary data.</text>
</comment>
<dbReference type="CDD" id="cd07920">
    <property type="entry name" value="Pumilio"/>
    <property type="match status" value="1"/>
</dbReference>
<dbReference type="Gene3D" id="1.25.10.10">
    <property type="entry name" value="Leucine-rich Repeat Variant"/>
    <property type="match status" value="1"/>
</dbReference>
<dbReference type="SUPFAM" id="SSF48371">
    <property type="entry name" value="ARM repeat"/>
    <property type="match status" value="1"/>
</dbReference>
<feature type="coiled-coil region" evidence="6">
    <location>
        <begin position="144"/>
        <end position="171"/>
    </location>
</feature>
<feature type="repeat" description="Pumilio" evidence="5">
    <location>
        <begin position="523"/>
        <end position="558"/>
    </location>
</feature>
<evidence type="ECO:0000256" key="7">
    <source>
        <dbReference type="SAM" id="MobiDB-lite"/>
    </source>
</evidence>
<protein>
    <recommendedName>
        <fullName evidence="8">PUM-HD domain-containing protein</fullName>
    </recommendedName>
</protein>
<keyword evidence="1" id="KW-0690">Ribosome biogenesis</keyword>
<dbReference type="GO" id="GO:0005737">
    <property type="term" value="C:cytoplasm"/>
    <property type="evidence" value="ECO:0007669"/>
    <property type="project" value="TreeGrafter"/>
</dbReference>
<dbReference type="GO" id="GO:0006364">
    <property type="term" value="P:rRNA processing"/>
    <property type="evidence" value="ECO:0007669"/>
    <property type="project" value="UniProtKB-KW"/>
</dbReference>
<keyword evidence="3" id="KW-0677">Repeat</keyword>
<keyword evidence="10" id="KW-1185">Reference proteome</keyword>
<dbReference type="Pfam" id="PF00806">
    <property type="entry name" value="PUF"/>
    <property type="match status" value="8"/>
</dbReference>
<dbReference type="InterPro" id="IPR001313">
    <property type="entry name" value="Pumilio_RNA-bd_rpt"/>
</dbReference>
<dbReference type="InterPro" id="IPR011989">
    <property type="entry name" value="ARM-like"/>
</dbReference>
<dbReference type="Proteomes" id="UP000631181">
    <property type="component" value="Unassembled WGS sequence"/>
</dbReference>
<dbReference type="InterPro" id="IPR033712">
    <property type="entry name" value="Pumilio_RNA-bd"/>
</dbReference>
<evidence type="ECO:0000313" key="9">
    <source>
        <dbReference type="EMBL" id="KAF7713289.1"/>
    </source>
</evidence>
<feature type="domain" description="PUM-HD" evidence="8">
    <location>
        <begin position="424"/>
        <end position="776"/>
    </location>
</feature>
<feature type="region of interest" description="Disordered" evidence="7">
    <location>
        <begin position="59"/>
        <end position="140"/>
    </location>
</feature>
<dbReference type="PANTHER" id="PTHR12537:SF48">
    <property type="entry name" value="MEIOTIC COILED-COIL PROTEIN 2"/>
    <property type="match status" value="1"/>
</dbReference>
<evidence type="ECO:0000259" key="8">
    <source>
        <dbReference type="PROSITE" id="PS50303"/>
    </source>
</evidence>
<dbReference type="PROSITE" id="PS50302">
    <property type="entry name" value="PUM"/>
    <property type="match status" value="3"/>
</dbReference>
<evidence type="ECO:0000256" key="3">
    <source>
        <dbReference type="ARBA" id="ARBA00022737"/>
    </source>
</evidence>
<feature type="region of interest" description="Disordered" evidence="7">
    <location>
        <begin position="803"/>
        <end position="824"/>
    </location>
</feature>
<feature type="compositionally biased region" description="Polar residues" evidence="7">
    <location>
        <begin position="804"/>
        <end position="818"/>
    </location>
</feature>
<feature type="compositionally biased region" description="Polar residues" evidence="7">
    <location>
        <begin position="112"/>
        <end position="127"/>
    </location>
</feature>
<dbReference type="OrthoDB" id="668540at2759"/>
<evidence type="ECO:0000313" key="10">
    <source>
        <dbReference type="Proteomes" id="UP000631181"/>
    </source>
</evidence>
<evidence type="ECO:0000256" key="1">
    <source>
        <dbReference type="ARBA" id="ARBA00022517"/>
    </source>
</evidence>
<comment type="function">
    <text evidence="4">RNA-binding nucleolar protein required for pre-rRNA processing. Involved in production of 18S rRNA and assembly of small ribosomal subunit.</text>
</comment>
<keyword evidence="2" id="KW-0698">rRNA processing</keyword>
<gene>
    <name evidence="9" type="ORF">PECM_001322</name>
</gene>
<dbReference type="InterPro" id="IPR016024">
    <property type="entry name" value="ARM-type_fold"/>
</dbReference>
<name>A0A8J8WG61_9EURO</name>
<dbReference type="EMBL" id="WIWV01000125">
    <property type="protein sequence ID" value="KAF7713289.1"/>
    <property type="molecule type" value="Genomic_DNA"/>
</dbReference>
<dbReference type="GO" id="GO:0003730">
    <property type="term" value="F:mRNA 3'-UTR binding"/>
    <property type="evidence" value="ECO:0007669"/>
    <property type="project" value="TreeGrafter"/>
</dbReference>
<sequence length="824" mass="90934">MAAAGGQPMVARMANVLPHDGGQEMSHLSYDLDLGHAIGRHIHSDASQASSYTLGVRVSGGDVKSPSIQKPSLGYVKGESSHGQTSNGDQVLNKISPHVYPSRHLDSGQRAHPSQTTQPNEALSGSKLSEAPDYRSPNDSAAEVLRLKQELQAANSKIALQEQELAQTRIMKHTLDQALGPLSEADFSPRDITEPTLTSQQRAAFMAFRQDHAPWASTNSPQADAADAASTDTYNRLRARLLQDDQQAPETNELGRPYDGSFANPTGMYHSPERQDASRYWATASIYPTGAAAQNHVAPLRTTPTPTNSGLGLYPRQHPEQPSTLPALNATPTQVMTRGLYSQSPRIASHSNQTFGAAFNDTASKPTTIARPPSSMAFPQYGSYPISSYQTTPGATTLCPTASEFTATGSSASLWMSSSGPGMSAIPTYVSPLEPLNYRRLLDKNISCDWNYIVEKIICNNDQQSSIFLQQKLKVGTAEQKFEIIQAIIQQAYHLMVNRFGNFLVQRCFEHGTQDQVIAIANAIRGNTVRLSMDQFGCHVIQKAFDSVSEGFKITMVNELLRSVQETVVHRYSCHVWQKLFELRWSGEPPQIMTKVNESLKGIWHEVALGETGSLVVQNIFENCVEEEKRPAIEEVLDKIDVLAHGQFGNWCIQHICEHGAPHDKNRAIEHVIAHSVDYSMDQFASKIIEKCLKIGGTEFLDRYLGRVCTGRADRPRMPLIDIAGDQYGNYLIQWILTHAASHQHEIVASHIRKHMVSLRGSKFGSRVAMLCCNPSHATRPGPGTGVQIGRYGHFNEDRFGSAAPNNSRYHRGNQWNPNYPAYR</sequence>
<dbReference type="PANTHER" id="PTHR12537">
    <property type="entry name" value="RNA BINDING PROTEIN PUMILIO-RELATED"/>
    <property type="match status" value="1"/>
</dbReference>
<keyword evidence="6" id="KW-0175">Coiled coil</keyword>
<reference evidence="9" key="1">
    <citation type="journal article" date="2020" name="Front. Microbiol.">
        <title>Gene regulatory networks of Penicillium echinulatum 2HH and Penicillium oxalicum 114-2 inferred by a computational biology approach.</title>
        <authorList>
            <person name="Lenz A.R."/>
            <person name="Galan-Vasquez E."/>
            <person name="Balbinot E."/>
            <person name="De Abreu F.P."/>
            <person name="De Oliveira N.S."/>
            <person name="Da Rosa L.O."/>
            <person name="De Avila E Silva S."/>
            <person name="Camassola M."/>
            <person name="Dillon A.J.P."/>
            <person name="Perez-Rueda E."/>
        </authorList>
    </citation>
    <scope>NUCLEOTIDE SEQUENCE</scope>
    <source>
        <strain evidence="9">S1M29</strain>
    </source>
</reference>
<accession>A0A8J8WG61</accession>
<evidence type="ECO:0000256" key="4">
    <source>
        <dbReference type="ARBA" id="ARBA00024893"/>
    </source>
</evidence>
<proteinExistence type="predicted"/>
<dbReference type="PROSITE" id="PS50303">
    <property type="entry name" value="PUM_HD"/>
    <property type="match status" value="1"/>
</dbReference>